<dbReference type="EMBL" id="JAAWWB010000002">
    <property type="protein sequence ID" value="KAG6789758.1"/>
    <property type="molecule type" value="Genomic_DNA"/>
</dbReference>
<keyword evidence="2" id="KW-0479">Metal-binding</keyword>
<evidence type="ECO:0008006" key="7">
    <source>
        <dbReference type="Google" id="ProtNLM"/>
    </source>
</evidence>
<evidence type="ECO:0000256" key="4">
    <source>
        <dbReference type="ARBA" id="ARBA00023002"/>
    </source>
</evidence>
<sequence>MGLTIAKATGHHVTVLSSSDKKREEALEHLGSDEYLVSSDGEGMQKSAGSLDFCYTYGYAWEKVNHWELHREHEGNRGDASLTYNVLGCLVIIGSVRLL</sequence>
<organism evidence="5 6">
    <name type="scientific">Populus tomentosa</name>
    <name type="common">Chinese white poplar</name>
    <dbReference type="NCBI Taxonomy" id="118781"/>
    <lineage>
        <taxon>Eukaryota</taxon>
        <taxon>Viridiplantae</taxon>
        <taxon>Streptophyta</taxon>
        <taxon>Embryophyta</taxon>
        <taxon>Tracheophyta</taxon>
        <taxon>Spermatophyta</taxon>
        <taxon>Magnoliopsida</taxon>
        <taxon>eudicotyledons</taxon>
        <taxon>Gunneridae</taxon>
        <taxon>Pentapetalae</taxon>
        <taxon>rosids</taxon>
        <taxon>fabids</taxon>
        <taxon>Malpighiales</taxon>
        <taxon>Salicaceae</taxon>
        <taxon>Saliceae</taxon>
        <taxon>Populus</taxon>
    </lineage>
</organism>
<accession>A0A8X8AI31</accession>
<evidence type="ECO:0000313" key="6">
    <source>
        <dbReference type="Proteomes" id="UP000886885"/>
    </source>
</evidence>
<keyword evidence="6" id="KW-1185">Reference proteome</keyword>
<comment type="similarity">
    <text evidence="1">Belongs to the zinc-containing alcohol dehydrogenase family.</text>
</comment>
<keyword evidence="3" id="KW-0862">Zinc</keyword>
<evidence type="ECO:0000256" key="2">
    <source>
        <dbReference type="ARBA" id="ARBA00022723"/>
    </source>
</evidence>
<dbReference type="InterPro" id="IPR047109">
    <property type="entry name" value="CAD-like"/>
</dbReference>
<dbReference type="AlphaFoldDB" id="A0A8X8AI31"/>
<protein>
    <recommendedName>
        <fullName evidence="7">Alcohol dehydrogenase-like C-terminal domain-containing protein</fullName>
    </recommendedName>
</protein>
<proteinExistence type="inferred from homology"/>
<dbReference type="GO" id="GO:0046872">
    <property type="term" value="F:metal ion binding"/>
    <property type="evidence" value="ECO:0007669"/>
    <property type="project" value="UniProtKB-KW"/>
</dbReference>
<dbReference type="GO" id="GO:0016616">
    <property type="term" value="F:oxidoreductase activity, acting on the CH-OH group of donors, NAD or NADP as acceptor"/>
    <property type="evidence" value="ECO:0007669"/>
    <property type="project" value="InterPro"/>
</dbReference>
<reference evidence="5" key="1">
    <citation type="journal article" date="2020" name="bioRxiv">
        <title>Hybrid origin of Populus tomentosa Carr. identified through genome sequencing and phylogenomic analysis.</title>
        <authorList>
            <person name="An X."/>
            <person name="Gao K."/>
            <person name="Chen Z."/>
            <person name="Li J."/>
            <person name="Yang X."/>
            <person name="Yang X."/>
            <person name="Zhou J."/>
            <person name="Guo T."/>
            <person name="Zhao T."/>
            <person name="Huang S."/>
            <person name="Miao D."/>
            <person name="Khan W.U."/>
            <person name="Rao P."/>
            <person name="Ye M."/>
            <person name="Lei B."/>
            <person name="Liao W."/>
            <person name="Wang J."/>
            <person name="Ji L."/>
            <person name="Li Y."/>
            <person name="Guo B."/>
            <person name="Mustafa N.S."/>
            <person name="Li S."/>
            <person name="Yun Q."/>
            <person name="Keller S.R."/>
            <person name="Mao J."/>
            <person name="Zhang R."/>
            <person name="Strauss S.H."/>
        </authorList>
    </citation>
    <scope>NUCLEOTIDE SEQUENCE</scope>
    <source>
        <strain evidence="5">GM15</strain>
        <tissue evidence="5">Leaf</tissue>
    </source>
</reference>
<name>A0A8X8AI31_POPTO</name>
<evidence type="ECO:0000256" key="3">
    <source>
        <dbReference type="ARBA" id="ARBA00022833"/>
    </source>
</evidence>
<dbReference type="OrthoDB" id="1733169at2759"/>
<gene>
    <name evidence="5" type="ORF">POTOM_005882</name>
</gene>
<dbReference type="PANTHER" id="PTHR42683">
    <property type="entry name" value="ALDEHYDE REDUCTASE"/>
    <property type="match status" value="1"/>
</dbReference>
<evidence type="ECO:0000256" key="1">
    <source>
        <dbReference type="ARBA" id="ARBA00008072"/>
    </source>
</evidence>
<keyword evidence="4" id="KW-0560">Oxidoreductase</keyword>
<comment type="caution">
    <text evidence="5">The sequence shown here is derived from an EMBL/GenBank/DDBJ whole genome shotgun (WGS) entry which is preliminary data.</text>
</comment>
<dbReference type="Proteomes" id="UP000886885">
    <property type="component" value="Chromosome 1D"/>
</dbReference>
<evidence type="ECO:0000313" key="5">
    <source>
        <dbReference type="EMBL" id="KAG6789758.1"/>
    </source>
</evidence>